<reference evidence="4" key="1">
    <citation type="submission" date="2009-09" db="EMBL/GenBank/DDBJ databases">
        <title>The complete genome of Kribbella flavida DSM 17836.</title>
        <authorList>
            <consortium name="US DOE Joint Genome Institute (JGI-PGF)"/>
            <person name="Lucas S."/>
            <person name="Copeland A."/>
            <person name="Lapidus A."/>
            <person name="Glavina del Rio T."/>
            <person name="Dalin E."/>
            <person name="Tice H."/>
            <person name="Bruce D."/>
            <person name="Goodwin L."/>
            <person name="Pitluck S."/>
            <person name="Kyrpides N."/>
            <person name="Mavromatis K."/>
            <person name="Ivanova N."/>
            <person name="Saunders E."/>
            <person name="Brettin T."/>
            <person name="Detter J.C."/>
            <person name="Han C."/>
            <person name="Larimer F."/>
            <person name="Land M."/>
            <person name="Hauser L."/>
            <person name="Markowitz V."/>
            <person name="Cheng J.-F."/>
            <person name="Hugenholtz P."/>
            <person name="Woyke T."/>
            <person name="Wu D."/>
            <person name="Pukall R."/>
            <person name="Klenk H.-P."/>
            <person name="Eisen J.A."/>
        </authorList>
    </citation>
    <scope>NUCLEOTIDE SEQUENCE [LARGE SCALE GENOMIC DNA]</scope>
    <source>
        <strain evidence="4">DSM 17836 / JCM 10339 / NBRC 14399</strain>
    </source>
</reference>
<dbReference type="Gene3D" id="3.40.50.1820">
    <property type="entry name" value="alpha/beta hydrolase"/>
    <property type="match status" value="1"/>
</dbReference>
<accession>D2PTS4</accession>
<name>D2PTS4_KRIFD</name>
<evidence type="ECO:0000313" key="3">
    <source>
        <dbReference type="EMBL" id="ADB33207.1"/>
    </source>
</evidence>
<dbReference type="Pfam" id="PF00561">
    <property type="entry name" value="Abhydrolase_1"/>
    <property type="match status" value="1"/>
</dbReference>
<dbReference type="InterPro" id="IPR000639">
    <property type="entry name" value="Epox_hydrolase-like"/>
</dbReference>
<gene>
    <name evidence="3" type="ordered locus">Kfla_4161</name>
</gene>
<dbReference type="PRINTS" id="PR00412">
    <property type="entry name" value="EPOXHYDRLASE"/>
</dbReference>
<dbReference type="EMBL" id="CP001736">
    <property type="protein sequence ID" value="ADB33207.1"/>
    <property type="molecule type" value="Genomic_DNA"/>
</dbReference>
<dbReference type="AlphaFoldDB" id="D2PTS4"/>
<evidence type="ECO:0000256" key="1">
    <source>
        <dbReference type="ARBA" id="ARBA00022801"/>
    </source>
</evidence>
<dbReference type="HOGENOM" id="CLU_020336_7_1_11"/>
<dbReference type="PANTHER" id="PTHR43329">
    <property type="entry name" value="EPOXIDE HYDROLASE"/>
    <property type="match status" value="1"/>
</dbReference>
<keyword evidence="4" id="KW-1185">Reference proteome</keyword>
<dbReference type="SUPFAM" id="SSF53474">
    <property type="entry name" value="alpha/beta-Hydrolases"/>
    <property type="match status" value="1"/>
</dbReference>
<dbReference type="KEGG" id="kfl:Kfla_4161"/>
<evidence type="ECO:0000313" key="4">
    <source>
        <dbReference type="Proteomes" id="UP000007967"/>
    </source>
</evidence>
<evidence type="ECO:0000259" key="2">
    <source>
        <dbReference type="Pfam" id="PF00561"/>
    </source>
</evidence>
<proteinExistence type="predicted"/>
<dbReference type="ESTHER" id="krifd-d2pts4">
    <property type="family name" value="CFTR-inhibitory-factor_Cif"/>
</dbReference>
<dbReference type="GO" id="GO:0016787">
    <property type="term" value="F:hydrolase activity"/>
    <property type="evidence" value="ECO:0007669"/>
    <property type="project" value="UniProtKB-KW"/>
</dbReference>
<dbReference type="InterPro" id="IPR029058">
    <property type="entry name" value="AB_hydrolase_fold"/>
</dbReference>
<keyword evidence="1 3" id="KW-0378">Hydrolase</keyword>
<dbReference type="Proteomes" id="UP000007967">
    <property type="component" value="Chromosome"/>
</dbReference>
<dbReference type="eggNOG" id="COG0596">
    <property type="taxonomic scope" value="Bacteria"/>
</dbReference>
<organism evidence="3 4">
    <name type="scientific">Kribbella flavida (strain DSM 17836 / JCM 10339 / NBRC 14399)</name>
    <dbReference type="NCBI Taxonomy" id="479435"/>
    <lineage>
        <taxon>Bacteria</taxon>
        <taxon>Bacillati</taxon>
        <taxon>Actinomycetota</taxon>
        <taxon>Actinomycetes</taxon>
        <taxon>Propionibacteriales</taxon>
        <taxon>Kribbellaceae</taxon>
        <taxon>Kribbella</taxon>
    </lineage>
</organism>
<feature type="domain" description="AB hydrolase-1" evidence="2">
    <location>
        <begin position="34"/>
        <end position="280"/>
    </location>
</feature>
<dbReference type="InterPro" id="IPR000073">
    <property type="entry name" value="AB_hydrolase_1"/>
</dbReference>
<reference evidence="3 4" key="2">
    <citation type="journal article" date="2010" name="Stand. Genomic Sci.">
        <title>Complete genome sequence of Kribbella flavida type strain (IFO 14399).</title>
        <authorList>
            <person name="Pukall R."/>
            <person name="Lapidus A."/>
            <person name="Glavina Del Rio T."/>
            <person name="Copeland A."/>
            <person name="Tice H."/>
            <person name="Cheng J.-F."/>
            <person name="Lucas S."/>
            <person name="Chen F."/>
            <person name="Nolan M."/>
            <person name="LaButti K."/>
            <person name="Pati A."/>
            <person name="Ivanova N."/>
            <person name="Mavrommatis K."/>
            <person name="Mikhailova N."/>
            <person name="Pitluck S."/>
            <person name="Bruce D."/>
            <person name="Goodwin L."/>
            <person name="Land M."/>
            <person name="Hauser L."/>
            <person name="Chang Y.-J."/>
            <person name="Jeffries C.D."/>
            <person name="Chen A."/>
            <person name="Palaniappan K."/>
            <person name="Chain P."/>
            <person name="Rohde M."/>
            <person name="Goeker M."/>
            <person name="Bristow J."/>
            <person name="Eisen J.A."/>
            <person name="Markowitz V."/>
            <person name="Hugenholtz P."/>
            <person name="Kyrpides N.C."/>
            <person name="Klenk H.-P."/>
            <person name="Brettin T."/>
        </authorList>
    </citation>
    <scope>NUCLEOTIDE SEQUENCE [LARGE SCALE GENOMIC DNA]</scope>
    <source>
        <strain evidence="4">DSM 17836 / JCM 10339 / NBRC 14399</strain>
    </source>
</reference>
<dbReference type="RefSeq" id="WP_012921761.1">
    <property type="nucleotide sequence ID" value="NC_013729.1"/>
</dbReference>
<protein>
    <submittedName>
        <fullName evidence="3">Alpha/beta hydrolase fold protein</fullName>
    </submittedName>
</protein>
<dbReference type="STRING" id="479435.Kfla_4161"/>
<sequence length="299" mass="33236">MHMSTDSTEWSHGSSEVAPGVRLHYARAGVGEHTVVLLHGYPQTWHSWRHVAAPLVRAGNSVVCIDYRGAGSSSRPASGYDKWTMAGDVRVLLREILRVNEPISLVGHDIGSMVSLAYALRFRDELSTLTLMEATLPGTDVYERLRVDMRHWHFFFHQALDVPEQLTAGRERTYLKLFFDGATFNPEAITLEDLSVYAAHFEQPGAMRAGFELYRAFARDDRDNRAALVDAGRLTLPVLGVAGAANLFSDVNGEMLREVATNVQVAVVPDAGHYVQEENPAGLLDVLIPFIDHNARRKK</sequence>